<dbReference type="RefSeq" id="WP_065256125.1">
    <property type="nucleotide sequence ID" value="NZ_LZDR01000062.1"/>
</dbReference>
<gene>
    <name evidence="3" type="ORF">A9309_01260</name>
</gene>
<evidence type="ECO:0000313" key="3">
    <source>
        <dbReference type="EMBL" id="OBX67265.1"/>
    </source>
</evidence>
<comment type="caution">
    <text evidence="3">The sequence shown here is derived from an EMBL/GenBank/DDBJ whole genome shotgun (WGS) entry which is preliminary data.</text>
</comment>
<dbReference type="OrthoDB" id="6679810at2"/>
<dbReference type="AlphaFoldDB" id="A0A1B8Q886"/>
<evidence type="ECO:0000256" key="2">
    <source>
        <dbReference type="SAM" id="MobiDB-lite"/>
    </source>
</evidence>
<dbReference type="Proteomes" id="UP000092607">
    <property type="component" value="Unassembled WGS sequence"/>
</dbReference>
<evidence type="ECO:0000256" key="1">
    <source>
        <dbReference type="SAM" id="Coils"/>
    </source>
</evidence>
<feature type="region of interest" description="Disordered" evidence="2">
    <location>
        <begin position="277"/>
        <end position="318"/>
    </location>
</feature>
<proteinExistence type="predicted"/>
<sequence length="318" mass="34452">MHYLLTETAPATITPADQTGKAVKRTFNGIANSGKPFVYHGVRAIADLSDITFADKVPTLLLHDRDKRVGVGVLSVADNQLIIKGELLDNEHGQALARESDDGFPFQMSAHIIADYEEKLSHGQTAVVNGQTLTGEITILRKCRVSEVSFTPTGVDNQTMAMILSQTHNQKENAMSNPNPPQKSGTVDEAVLARMTELTNQVQELTEQVQELTKERDELKAQKAKADEQAKTAEIEAQLSQKGFTKDNKGDWQGIDNATVQVLLSLDADKAKTMIGSLSAPKQGLPEYLLSEQHGTGTGQSTNPAPTNPLVANAKARK</sequence>
<keyword evidence="1" id="KW-0175">Coiled coil</keyword>
<accession>A0A1B8Q886</accession>
<evidence type="ECO:0000313" key="4">
    <source>
        <dbReference type="Proteomes" id="UP000092607"/>
    </source>
</evidence>
<feature type="coiled-coil region" evidence="1">
    <location>
        <begin position="188"/>
        <end position="236"/>
    </location>
</feature>
<name>A0A1B8Q886_MORLA</name>
<organism evidence="3 4">
    <name type="scientific">Moraxella lacunata</name>
    <dbReference type="NCBI Taxonomy" id="477"/>
    <lineage>
        <taxon>Bacteria</taxon>
        <taxon>Pseudomonadati</taxon>
        <taxon>Pseudomonadota</taxon>
        <taxon>Gammaproteobacteria</taxon>
        <taxon>Moraxellales</taxon>
        <taxon>Moraxellaceae</taxon>
        <taxon>Moraxella</taxon>
    </lineage>
</organism>
<dbReference type="CDD" id="cd14686">
    <property type="entry name" value="bZIP"/>
    <property type="match status" value="1"/>
</dbReference>
<dbReference type="EMBL" id="LZMS01000002">
    <property type="protein sequence ID" value="OBX67265.1"/>
    <property type="molecule type" value="Genomic_DNA"/>
</dbReference>
<protein>
    <submittedName>
        <fullName evidence="3">Uncharacterized protein</fullName>
    </submittedName>
</protein>
<feature type="compositionally biased region" description="Polar residues" evidence="2">
    <location>
        <begin position="293"/>
        <end position="305"/>
    </location>
</feature>
<reference evidence="3 4" key="1">
    <citation type="submission" date="2016-06" db="EMBL/GenBank/DDBJ databases">
        <title>Draft genome of Moraxella lacunata CCUG 57757A.</title>
        <authorList>
            <person name="Salva-Serra F."/>
            <person name="Engstrom-Jakobsson H."/>
            <person name="Thorell K."/>
            <person name="Gonzales-Siles L."/>
            <person name="Karlsson R."/>
            <person name="Boulund F."/>
            <person name="Engstrand L."/>
            <person name="Kristiansson E."/>
            <person name="Moore E."/>
        </authorList>
    </citation>
    <scope>NUCLEOTIDE SEQUENCE [LARGE SCALE GENOMIC DNA]</scope>
    <source>
        <strain evidence="3 4">CCUG 57757A</strain>
    </source>
</reference>